<dbReference type="EMBL" id="OY731403">
    <property type="protein sequence ID" value="CAJ1961658.1"/>
    <property type="molecule type" value="Genomic_DNA"/>
</dbReference>
<organism evidence="3 4">
    <name type="scientific">Sphenostylis stenocarpa</name>
    <dbReference type="NCBI Taxonomy" id="92480"/>
    <lineage>
        <taxon>Eukaryota</taxon>
        <taxon>Viridiplantae</taxon>
        <taxon>Streptophyta</taxon>
        <taxon>Embryophyta</taxon>
        <taxon>Tracheophyta</taxon>
        <taxon>Spermatophyta</taxon>
        <taxon>Magnoliopsida</taxon>
        <taxon>eudicotyledons</taxon>
        <taxon>Gunneridae</taxon>
        <taxon>Pentapetalae</taxon>
        <taxon>rosids</taxon>
        <taxon>fabids</taxon>
        <taxon>Fabales</taxon>
        <taxon>Fabaceae</taxon>
        <taxon>Papilionoideae</taxon>
        <taxon>50 kb inversion clade</taxon>
        <taxon>NPAAA clade</taxon>
        <taxon>indigoferoid/millettioid clade</taxon>
        <taxon>Phaseoleae</taxon>
        <taxon>Sphenostylis</taxon>
    </lineage>
</organism>
<dbReference type="Proteomes" id="UP001189624">
    <property type="component" value="Chromosome 6"/>
</dbReference>
<keyword evidence="4" id="KW-1185">Reference proteome</keyword>
<name>A0AA86T308_9FABA</name>
<feature type="chain" id="PRO_5041640401" description="Transmembrane protein" evidence="2">
    <location>
        <begin position="22"/>
        <end position="54"/>
    </location>
</feature>
<sequence length="54" mass="5669">MATSRFIKYLVFLLFLSVAFSSKASRFPPPSGTDPNAGMHGRGTGNLGHGGKVS</sequence>
<feature type="signal peptide" evidence="2">
    <location>
        <begin position="1"/>
        <end position="21"/>
    </location>
</feature>
<evidence type="ECO:0008006" key="5">
    <source>
        <dbReference type="Google" id="ProtNLM"/>
    </source>
</evidence>
<keyword evidence="2" id="KW-0732">Signal</keyword>
<reference evidence="3" key="1">
    <citation type="submission" date="2023-10" db="EMBL/GenBank/DDBJ databases">
        <authorList>
            <person name="Domelevo Entfellner J.-B."/>
        </authorList>
    </citation>
    <scope>NUCLEOTIDE SEQUENCE</scope>
</reference>
<feature type="region of interest" description="Disordered" evidence="1">
    <location>
        <begin position="25"/>
        <end position="54"/>
    </location>
</feature>
<evidence type="ECO:0000256" key="1">
    <source>
        <dbReference type="SAM" id="MobiDB-lite"/>
    </source>
</evidence>
<gene>
    <name evidence="3" type="ORF">AYBTSS11_LOCUS18840</name>
</gene>
<evidence type="ECO:0000313" key="4">
    <source>
        <dbReference type="Proteomes" id="UP001189624"/>
    </source>
</evidence>
<feature type="compositionally biased region" description="Gly residues" evidence="1">
    <location>
        <begin position="40"/>
        <end position="54"/>
    </location>
</feature>
<dbReference type="AlphaFoldDB" id="A0AA86T308"/>
<evidence type="ECO:0000256" key="2">
    <source>
        <dbReference type="SAM" id="SignalP"/>
    </source>
</evidence>
<protein>
    <recommendedName>
        <fullName evidence="5">Transmembrane protein</fullName>
    </recommendedName>
</protein>
<accession>A0AA86T308</accession>
<proteinExistence type="predicted"/>
<dbReference type="Gramene" id="rna-AYBTSS11_LOCUS18840">
    <property type="protein sequence ID" value="CAJ1961658.1"/>
    <property type="gene ID" value="gene-AYBTSS11_LOCUS18840"/>
</dbReference>
<evidence type="ECO:0000313" key="3">
    <source>
        <dbReference type="EMBL" id="CAJ1961658.1"/>
    </source>
</evidence>